<dbReference type="InterPro" id="IPR022791">
    <property type="entry name" value="L-PG_synthase/AglD"/>
</dbReference>
<protein>
    <submittedName>
        <fullName evidence="7">UPF0104 family protein</fullName>
    </submittedName>
</protein>
<keyword evidence="3 6" id="KW-0812">Transmembrane</keyword>
<feature type="transmembrane region" description="Helical" evidence="6">
    <location>
        <begin position="67"/>
        <end position="90"/>
    </location>
</feature>
<dbReference type="EMBL" id="RQJP01000004">
    <property type="protein sequence ID" value="RRB12300.1"/>
    <property type="molecule type" value="Genomic_DNA"/>
</dbReference>
<evidence type="ECO:0000256" key="5">
    <source>
        <dbReference type="ARBA" id="ARBA00023136"/>
    </source>
</evidence>
<dbReference type="RefSeq" id="WP_124908253.1">
    <property type="nucleotide sequence ID" value="NZ_RQJP01000004.1"/>
</dbReference>
<dbReference type="AlphaFoldDB" id="A0A3P1CGD6"/>
<evidence type="ECO:0000313" key="8">
    <source>
        <dbReference type="Proteomes" id="UP000274271"/>
    </source>
</evidence>
<keyword evidence="5 6" id="KW-0472">Membrane</keyword>
<dbReference type="PANTHER" id="PTHR39087:SF2">
    <property type="entry name" value="UPF0104 MEMBRANE PROTEIN MJ1595"/>
    <property type="match status" value="1"/>
</dbReference>
<feature type="transmembrane region" description="Helical" evidence="6">
    <location>
        <begin position="160"/>
        <end position="181"/>
    </location>
</feature>
<feature type="transmembrane region" description="Helical" evidence="6">
    <location>
        <begin position="37"/>
        <end position="55"/>
    </location>
</feature>
<feature type="transmembrane region" description="Helical" evidence="6">
    <location>
        <begin position="216"/>
        <end position="238"/>
    </location>
</feature>
<evidence type="ECO:0000313" key="7">
    <source>
        <dbReference type="EMBL" id="RRB12300.1"/>
    </source>
</evidence>
<keyword evidence="2" id="KW-1003">Cell membrane</keyword>
<evidence type="ECO:0000256" key="4">
    <source>
        <dbReference type="ARBA" id="ARBA00022989"/>
    </source>
</evidence>
<evidence type="ECO:0000256" key="3">
    <source>
        <dbReference type="ARBA" id="ARBA00022692"/>
    </source>
</evidence>
<gene>
    <name evidence="7" type="ORF">EHT87_19035</name>
</gene>
<comment type="subcellular location">
    <subcellularLocation>
        <location evidence="1">Cell membrane</location>
        <topology evidence="1">Multi-pass membrane protein</topology>
    </subcellularLocation>
</comment>
<keyword evidence="4 6" id="KW-1133">Transmembrane helix</keyword>
<organism evidence="7 8">
    <name type="scientific">Larkinella knui</name>
    <dbReference type="NCBI Taxonomy" id="2025310"/>
    <lineage>
        <taxon>Bacteria</taxon>
        <taxon>Pseudomonadati</taxon>
        <taxon>Bacteroidota</taxon>
        <taxon>Cytophagia</taxon>
        <taxon>Cytophagales</taxon>
        <taxon>Spirosomataceae</taxon>
        <taxon>Larkinella</taxon>
    </lineage>
</organism>
<accession>A0A3P1CGD6</accession>
<feature type="transmembrane region" description="Helical" evidence="6">
    <location>
        <begin position="250"/>
        <end position="277"/>
    </location>
</feature>
<feature type="transmembrane region" description="Helical" evidence="6">
    <location>
        <begin position="122"/>
        <end position="140"/>
    </location>
</feature>
<keyword evidence="8" id="KW-1185">Reference proteome</keyword>
<feature type="transmembrane region" description="Helical" evidence="6">
    <location>
        <begin position="297"/>
        <end position="322"/>
    </location>
</feature>
<dbReference type="Pfam" id="PF03706">
    <property type="entry name" value="LPG_synthase_TM"/>
    <property type="match status" value="1"/>
</dbReference>
<evidence type="ECO:0000256" key="2">
    <source>
        <dbReference type="ARBA" id="ARBA00022475"/>
    </source>
</evidence>
<proteinExistence type="predicted"/>
<evidence type="ECO:0000256" key="6">
    <source>
        <dbReference type="SAM" id="Phobius"/>
    </source>
</evidence>
<dbReference type="PANTHER" id="PTHR39087">
    <property type="entry name" value="UPF0104 MEMBRANE PROTEIN MJ1595"/>
    <property type="match status" value="1"/>
</dbReference>
<evidence type="ECO:0000256" key="1">
    <source>
        <dbReference type="ARBA" id="ARBA00004651"/>
    </source>
</evidence>
<name>A0A3P1CGD6_9BACT</name>
<dbReference type="GO" id="GO:0005886">
    <property type="term" value="C:plasma membrane"/>
    <property type="evidence" value="ECO:0007669"/>
    <property type="project" value="UniProtKB-SubCell"/>
</dbReference>
<reference evidence="7 8" key="1">
    <citation type="submission" date="2018-11" db="EMBL/GenBank/DDBJ databases">
        <authorList>
            <person name="Zhou Z."/>
            <person name="Wang G."/>
        </authorList>
    </citation>
    <scope>NUCLEOTIDE SEQUENCE [LARGE SCALE GENOMIC DNA]</scope>
    <source>
        <strain evidence="7 8">KCTC42998</strain>
    </source>
</reference>
<dbReference type="Proteomes" id="UP000274271">
    <property type="component" value="Unassembled WGS sequence"/>
</dbReference>
<comment type="caution">
    <text evidence="7">The sequence shown here is derived from an EMBL/GenBank/DDBJ whole genome shotgun (WGS) entry which is preliminary data.</text>
</comment>
<sequence length="331" mass="36234">MKQFLKTALPFILAISLLVYALKDISFADIGRQFQQAHYGWIALVGLLTVLIYLVRGKRWQQPLLALGYFPTAFRATVATLAGVIASMIVPGSGELTRCATLQRTDNVPFSQGVGSVVAERIIDLLMLGLVVLLTFLLEINRVKTYVAGLSFRTPDKTGWFLVGVIFIIFVLTGVGIWRMLLISNIKQHPIAVKLSNTVKGLWKGFMAIRQLPNPLLFVLLTVLSQFFSWLSAYWLLLALDSTRTLPPTAALTILVVSSLGGLAVPTQGGIGTYHFLVSRALVLYGFTPVEGAVVATFLHAVGFGINLLLSSLSFLIVPFILAENRENTAR</sequence>
<dbReference type="NCBIfam" id="TIGR00374">
    <property type="entry name" value="flippase-like domain"/>
    <property type="match status" value="1"/>
</dbReference>
<dbReference type="OrthoDB" id="9812094at2"/>